<gene>
    <name evidence="7" type="ORF">ACFPQB_13710</name>
</gene>
<feature type="transmembrane region" description="Helical" evidence="6">
    <location>
        <begin position="47"/>
        <end position="68"/>
    </location>
</feature>
<evidence type="ECO:0000256" key="4">
    <source>
        <dbReference type="ARBA" id="ARBA00022989"/>
    </source>
</evidence>
<keyword evidence="2" id="KW-1003">Cell membrane</keyword>
<dbReference type="PANTHER" id="PTHR30250:SF26">
    <property type="entry name" value="PSMA PROTEIN"/>
    <property type="match status" value="1"/>
</dbReference>
<dbReference type="Proteomes" id="UP001596072">
    <property type="component" value="Unassembled WGS sequence"/>
</dbReference>
<feature type="transmembrane region" description="Helical" evidence="6">
    <location>
        <begin position="175"/>
        <end position="196"/>
    </location>
</feature>
<dbReference type="InterPro" id="IPR050833">
    <property type="entry name" value="Poly_Biosynth_Transport"/>
</dbReference>
<accession>A0ABW0ZLL8</accession>
<reference evidence="8" key="1">
    <citation type="journal article" date="2019" name="Int. J. Syst. Evol. Microbiol.">
        <title>The Global Catalogue of Microorganisms (GCM) 10K type strain sequencing project: providing services to taxonomists for standard genome sequencing and annotation.</title>
        <authorList>
            <consortium name="The Broad Institute Genomics Platform"/>
            <consortium name="The Broad Institute Genome Sequencing Center for Infectious Disease"/>
            <person name="Wu L."/>
            <person name="Ma J."/>
        </authorList>
    </citation>
    <scope>NUCLEOTIDE SEQUENCE [LARGE SCALE GENOMIC DNA]</scope>
    <source>
        <strain evidence="8">YIM 94188</strain>
    </source>
</reference>
<dbReference type="RefSeq" id="WP_378527251.1">
    <property type="nucleotide sequence ID" value="NZ_JBHSNS010000006.1"/>
</dbReference>
<feature type="transmembrane region" description="Helical" evidence="6">
    <location>
        <begin position="88"/>
        <end position="111"/>
    </location>
</feature>
<evidence type="ECO:0000256" key="6">
    <source>
        <dbReference type="SAM" id="Phobius"/>
    </source>
</evidence>
<feature type="transmembrane region" description="Helical" evidence="6">
    <location>
        <begin position="117"/>
        <end position="139"/>
    </location>
</feature>
<organism evidence="7 8">
    <name type="scientific">Nocardioides vastitatis</name>
    <dbReference type="NCBI Taxonomy" id="2568655"/>
    <lineage>
        <taxon>Bacteria</taxon>
        <taxon>Bacillati</taxon>
        <taxon>Actinomycetota</taxon>
        <taxon>Actinomycetes</taxon>
        <taxon>Propionibacteriales</taxon>
        <taxon>Nocardioidaceae</taxon>
        <taxon>Nocardioides</taxon>
    </lineage>
</organism>
<comment type="caution">
    <text evidence="7">The sequence shown here is derived from an EMBL/GenBank/DDBJ whole genome shotgun (WGS) entry which is preliminary data.</text>
</comment>
<proteinExistence type="predicted"/>
<feature type="transmembrane region" description="Helical" evidence="6">
    <location>
        <begin position="392"/>
        <end position="409"/>
    </location>
</feature>
<feature type="transmembrane region" description="Helical" evidence="6">
    <location>
        <begin position="151"/>
        <end position="169"/>
    </location>
</feature>
<evidence type="ECO:0000256" key="5">
    <source>
        <dbReference type="ARBA" id="ARBA00023136"/>
    </source>
</evidence>
<sequence>MGGATTVSGARSVVARLGWGVADQGVSSISNLLLGVVVAHALSPSGFGAFALVYVAYALVLTATRGIATDPLVVRFSVGTEVGRSRAIGAATASAAAAGTVAGLACVGIGLGLGGTVGGGFIVLGCWLPFLMLQDAWRFAFFASGTPRRALVNDAVWGVLQVVLLVTLVQTGHDDVTWCLSAFGASAAAAAGFGYLQCRVRPRVREVRWWLVTHRDLGPRYFVENLSMGGARQLRFVALGALGSLTAVGATRGAEILMGPFLVILMGVSQVAVPEGAQVLSQAPRRLVQFCLGIGAVAALFAALWGAAVGLLLPSEAGRLLLGDVWPHASTLILPVALSMVAGGFVVGATAGVRALGASRRSLTAQTVSALLYAGGGCAGVAAGGGAAGSCWGVAAATTVAAVIWWWHLRRGLADHVAALPAGPEVGTLPGTDPVPRLQGVTS</sequence>
<dbReference type="EMBL" id="JBHSNS010000006">
    <property type="protein sequence ID" value="MFC5729978.1"/>
    <property type="molecule type" value="Genomic_DNA"/>
</dbReference>
<evidence type="ECO:0000256" key="1">
    <source>
        <dbReference type="ARBA" id="ARBA00004651"/>
    </source>
</evidence>
<feature type="transmembrane region" description="Helical" evidence="6">
    <location>
        <begin position="287"/>
        <end position="312"/>
    </location>
</feature>
<keyword evidence="4 6" id="KW-1133">Transmembrane helix</keyword>
<feature type="transmembrane region" description="Helical" evidence="6">
    <location>
        <begin position="332"/>
        <end position="356"/>
    </location>
</feature>
<feature type="transmembrane region" description="Helical" evidence="6">
    <location>
        <begin position="368"/>
        <end position="386"/>
    </location>
</feature>
<dbReference type="PANTHER" id="PTHR30250">
    <property type="entry name" value="PST FAMILY PREDICTED COLANIC ACID TRANSPORTER"/>
    <property type="match status" value="1"/>
</dbReference>
<evidence type="ECO:0000313" key="7">
    <source>
        <dbReference type="EMBL" id="MFC5729978.1"/>
    </source>
</evidence>
<evidence type="ECO:0000256" key="3">
    <source>
        <dbReference type="ARBA" id="ARBA00022692"/>
    </source>
</evidence>
<keyword evidence="3 6" id="KW-0812">Transmembrane</keyword>
<evidence type="ECO:0000313" key="8">
    <source>
        <dbReference type="Proteomes" id="UP001596072"/>
    </source>
</evidence>
<keyword evidence="8" id="KW-1185">Reference proteome</keyword>
<keyword evidence="5 6" id="KW-0472">Membrane</keyword>
<name>A0ABW0ZLL8_9ACTN</name>
<evidence type="ECO:0000256" key="2">
    <source>
        <dbReference type="ARBA" id="ARBA00022475"/>
    </source>
</evidence>
<protein>
    <recommendedName>
        <fullName evidence="9">Lipopolysaccharide biosynthesis protein</fullName>
    </recommendedName>
</protein>
<evidence type="ECO:0008006" key="9">
    <source>
        <dbReference type="Google" id="ProtNLM"/>
    </source>
</evidence>
<comment type="subcellular location">
    <subcellularLocation>
        <location evidence="1">Cell membrane</location>
        <topology evidence="1">Multi-pass membrane protein</topology>
    </subcellularLocation>
</comment>